<dbReference type="AlphaFoldDB" id="A0A0B2X4W8"/>
<evidence type="ECO:0000313" key="3">
    <source>
        <dbReference type="Proteomes" id="UP000030816"/>
    </source>
</evidence>
<proteinExistence type="predicted"/>
<keyword evidence="1" id="KW-0812">Transmembrane</keyword>
<feature type="transmembrane region" description="Helical" evidence="1">
    <location>
        <begin position="15"/>
        <end position="37"/>
    </location>
</feature>
<gene>
    <name evidence="2" type="ORF">MAM_01541</name>
</gene>
<protein>
    <submittedName>
        <fullName evidence="2">Uncharacterized protein</fullName>
    </submittedName>
</protein>
<feature type="transmembrane region" description="Helical" evidence="1">
    <location>
        <begin position="182"/>
        <end position="209"/>
    </location>
</feature>
<keyword evidence="1" id="KW-0472">Membrane</keyword>
<organism evidence="2 3">
    <name type="scientific">Metarhizium album (strain ARSEF 1941)</name>
    <dbReference type="NCBI Taxonomy" id="1081103"/>
    <lineage>
        <taxon>Eukaryota</taxon>
        <taxon>Fungi</taxon>
        <taxon>Dikarya</taxon>
        <taxon>Ascomycota</taxon>
        <taxon>Pezizomycotina</taxon>
        <taxon>Sordariomycetes</taxon>
        <taxon>Hypocreomycetidae</taxon>
        <taxon>Hypocreales</taxon>
        <taxon>Clavicipitaceae</taxon>
        <taxon>Metarhizium</taxon>
    </lineage>
</organism>
<name>A0A0B2X4W8_METAS</name>
<dbReference type="GeneID" id="63735996"/>
<feature type="transmembrane region" description="Helical" evidence="1">
    <location>
        <begin position="63"/>
        <end position="86"/>
    </location>
</feature>
<keyword evidence="3" id="KW-1185">Reference proteome</keyword>
<dbReference type="OrthoDB" id="5141589at2759"/>
<dbReference type="RefSeq" id="XP_040681828.1">
    <property type="nucleotide sequence ID" value="XM_040820340.1"/>
</dbReference>
<feature type="transmembrane region" description="Helical" evidence="1">
    <location>
        <begin position="98"/>
        <end position="118"/>
    </location>
</feature>
<keyword evidence="1" id="KW-1133">Transmembrane helix</keyword>
<accession>A0A0B2X4W8</accession>
<dbReference type="Proteomes" id="UP000030816">
    <property type="component" value="Unassembled WGS sequence"/>
</dbReference>
<evidence type="ECO:0000256" key="1">
    <source>
        <dbReference type="SAM" id="Phobius"/>
    </source>
</evidence>
<comment type="caution">
    <text evidence="2">The sequence shown here is derived from an EMBL/GenBank/DDBJ whole genome shotgun (WGS) entry which is preliminary data.</text>
</comment>
<feature type="transmembrane region" description="Helical" evidence="1">
    <location>
        <begin position="151"/>
        <end position="170"/>
    </location>
</feature>
<dbReference type="EMBL" id="AZHE01000002">
    <property type="protein sequence ID" value="KHO00763.1"/>
    <property type="molecule type" value="Genomic_DNA"/>
</dbReference>
<sequence length="213" mass="22463">MSAPSGRKSASSRTLLCLLGQYSITNFILFGGSVVAWKKAKHQTEYQECELHGLACGFTAWGIYPFLAAAGLISGLVALVMFTHGVTRTANARLDPLYVFRGVFFTLLTLVPMEIIGWSSLSHLRNGLGEQSHNQSSLLNVADMRVDSGDGLLVGIGGAFTLSKLIHIAGTTFPIAMVHFNIILSAVICGLGVALAPPVGVLVGVHAVVPTDA</sequence>
<dbReference type="HOGENOM" id="CLU_1294661_0_0_1"/>
<evidence type="ECO:0000313" key="2">
    <source>
        <dbReference type="EMBL" id="KHO00763.1"/>
    </source>
</evidence>
<reference evidence="2 3" key="1">
    <citation type="journal article" date="2014" name="Proc. Natl. Acad. Sci. U.S.A.">
        <title>Trajectory and genomic determinants of fungal-pathogen speciation and host adaptation.</title>
        <authorList>
            <person name="Hu X."/>
            <person name="Xiao G."/>
            <person name="Zheng P."/>
            <person name="Shang Y."/>
            <person name="Su Y."/>
            <person name="Zhang X."/>
            <person name="Liu X."/>
            <person name="Zhan S."/>
            <person name="St Leger R.J."/>
            <person name="Wang C."/>
        </authorList>
    </citation>
    <scope>NUCLEOTIDE SEQUENCE [LARGE SCALE GENOMIC DNA]</scope>
    <source>
        <strain evidence="2 3">ARSEF 1941</strain>
    </source>
</reference>